<evidence type="ECO:0000313" key="1">
    <source>
        <dbReference type="EMBL" id="MCS5737194.1"/>
    </source>
</evidence>
<name>A0ABT2HB72_9MICO</name>
<evidence type="ECO:0008006" key="3">
    <source>
        <dbReference type="Google" id="ProtNLM"/>
    </source>
</evidence>
<sequence>MASRPVEEKIVKLSVDNANFKRALSESAQAFSNFGSSLGNVRTEGLKGVEASAKGVGASLKNLVSNIPIIGGIASKIMD</sequence>
<gene>
    <name evidence="1" type="ORF">N1032_26045</name>
</gene>
<accession>A0ABT2HB72</accession>
<reference evidence="1" key="1">
    <citation type="submission" date="2022-08" db="EMBL/GenBank/DDBJ databases">
        <authorList>
            <person name="Deng Y."/>
            <person name="Han X.-F."/>
            <person name="Zhang Y.-Q."/>
        </authorList>
    </citation>
    <scope>NUCLEOTIDE SEQUENCE</scope>
    <source>
        <strain evidence="1">CPCC 203386</strain>
    </source>
</reference>
<organism evidence="1 2">
    <name type="scientific">Herbiconiux daphne</name>
    <dbReference type="NCBI Taxonomy" id="2970914"/>
    <lineage>
        <taxon>Bacteria</taxon>
        <taxon>Bacillati</taxon>
        <taxon>Actinomycetota</taxon>
        <taxon>Actinomycetes</taxon>
        <taxon>Micrococcales</taxon>
        <taxon>Microbacteriaceae</taxon>
        <taxon>Herbiconiux</taxon>
    </lineage>
</organism>
<feature type="non-terminal residue" evidence="1">
    <location>
        <position position="79"/>
    </location>
</feature>
<protein>
    <recommendedName>
        <fullName evidence="3">Phage tail tape measure protein</fullName>
    </recommendedName>
</protein>
<dbReference type="RefSeq" id="WP_259543523.1">
    <property type="nucleotide sequence ID" value="NZ_JANLCJ010000491.1"/>
</dbReference>
<evidence type="ECO:0000313" key="2">
    <source>
        <dbReference type="Proteomes" id="UP001165586"/>
    </source>
</evidence>
<dbReference type="Proteomes" id="UP001165586">
    <property type="component" value="Unassembled WGS sequence"/>
</dbReference>
<keyword evidence="2" id="KW-1185">Reference proteome</keyword>
<proteinExistence type="predicted"/>
<dbReference type="EMBL" id="JANLCJ010000491">
    <property type="protein sequence ID" value="MCS5737194.1"/>
    <property type="molecule type" value="Genomic_DNA"/>
</dbReference>
<comment type="caution">
    <text evidence="1">The sequence shown here is derived from an EMBL/GenBank/DDBJ whole genome shotgun (WGS) entry which is preliminary data.</text>
</comment>